<keyword evidence="3" id="KW-1185">Reference proteome</keyword>
<dbReference type="RefSeq" id="WP_405281841.1">
    <property type="nucleotide sequence ID" value="NZ_CP144380.1"/>
</dbReference>
<keyword evidence="1" id="KW-0472">Membrane</keyword>
<evidence type="ECO:0000313" key="3">
    <source>
        <dbReference type="Proteomes" id="UP001484239"/>
    </source>
</evidence>
<feature type="transmembrane region" description="Helical" evidence="1">
    <location>
        <begin position="62"/>
        <end position="83"/>
    </location>
</feature>
<accession>A0ABU9EDM8</accession>
<evidence type="ECO:0008006" key="4">
    <source>
        <dbReference type="Google" id="ProtNLM"/>
    </source>
</evidence>
<dbReference type="Proteomes" id="UP001484239">
    <property type="component" value="Unassembled WGS sequence"/>
</dbReference>
<dbReference type="EMBL" id="JBBHLI010000016">
    <property type="protein sequence ID" value="MEK9502847.1"/>
    <property type="molecule type" value="Genomic_DNA"/>
</dbReference>
<evidence type="ECO:0000256" key="1">
    <source>
        <dbReference type="SAM" id="Phobius"/>
    </source>
</evidence>
<proteinExistence type="predicted"/>
<feature type="transmembrane region" description="Helical" evidence="1">
    <location>
        <begin position="36"/>
        <end position="55"/>
    </location>
</feature>
<reference evidence="2 3" key="1">
    <citation type="submission" date="2024-02" db="EMBL/GenBank/DDBJ databases">
        <title>A novel Gemmatimonadota bacterium.</title>
        <authorList>
            <person name="Du Z.-J."/>
            <person name="Ye Y.-Q."/>
        </authorList>
    </citation>
    <scope>NUCLEOTIDE SEQUENCE [LARGE SCALE GENOMIC DNA]</scope>
    <source>
        <strain evidence="2 3">DH-20</strain>
    </source>
</reference>
<evidence type="ECO:0000313" key="2">
    <source>
        <dbReference type="EMBL" id="MEK9502847.1"/>
    </source>
</evidence>
<sequence length="125" mass="12823">MKRWLLYVVVSTAIVGGCVAGLRPALNDAGDAGLIWAGGIALVVQWVAFGLMLSLRGDGRGFLMAMAGGAFARLCVLGATGVMSTVVESSVGAEALLLGLAGFLFLLALLEALFMHGETTVRQPG</sequence>
<protein>
    <recommendedName>
        <fullName evidence="4">ATP synthase protein I</fullName>
    </recommendedName>
</protein>
<keyword evidence="1" id="KW-0812">Transmembrane</keyword>
<organism evidence="2 3">
    <name type="scientific">Gaopeijia maritima</name>
    <dbReference type="NCBI Taxonomy" id="3119007"/>
    <lineage>
        <taxon>Bacteria</taxon>
        <taxon>Pseudomonadati</taxon>
        <taxon>Gemmatimonadota</taxon>
        <taxon>Longimicrobiia</taxon>
        <taxon>Gaopeijiales</taxon>
        <taxon>Gaopeijiaceae</taxon>
        <taxon>Gaopeijia</taxon>
    </lineage>
</organism>
<comment type="caution">
    <text evidence="2">The sequence shown here is derived from an EMBL/GenBank/DDBJ whole genome shotgun (WGS) entry which is preliminary data.</text>
</comment>
<name>A0ABU9EDM8_9BACT</name>
<feature type="transmembrane region" description="Helical" evidence="1">
    <location>
        <begin position="95"/>
        <end position="114"/>
    </location>
</feature>
<keyword evidence="1" id="KW-1133">Transmembrane helix</keyword>
<gene>
    <name evidence="2" type="ORF">WI372_17760</name>
</gene>
<dbReference type="PROSITE" id="PS51257">
    <property type="entry name" value="PROKAR_LIPOPROTEIN"/>
    <property type="match status" value="1"/>
</dbReference>